<accession>A0ABW1JEG4</accession>
<evidence type="ECO:0000313" key="1">
    <source>
        <dbReference type="EMBL" id="MFC6007108.1"/>
    </source>
</evidence>
<dbReference type="EMBL" id="JBHSRD010000003">
    <property type="protein sequence ID" value="MFC6007108.1"/>
    <property type="molecule type" value="Genomic_DNA"/>
</dbReference>
<evidence type="ECO:0008006" key="3">
    <source>
        <dbReference type="Google" id="ProtNLM"/>
    </source>
</evidence>
<keyword evidence="2" id="KW-1185">Reference proteome</keyword>
<comment type="caution">
    <text evidence="1">The sequence shown here is derived from an EMBL/GenBank/DDBJ whole genome shotgun (WGS) entry which is preliminary data.</text>
</comment>
<evidence type="ECO:0000313" key="2">
    <source>
        <dbReference type="Proteomes" id="UP001596189"/>
    </source>
</evidence>
<organism evidence="1 2">
    <name type="scientific">Angustibacter luteus</name>
    <dbReference type="NCBI Taxonomy" id="658456"/>
    <lineage>
        <taxon>Bacteria</taxon>
        <taxon>Bacillati</taxon>
        <taxon>Actinomycetota</taxon>
        <taxon>Actinomycetes</taxon>
        <taxon>Kineosporiales</taxon>
        <taxon>Kineosporiaceae</taxon>
    </lineage>
</organism>
<name>A0ABW1JEG4_9ACTN</name>
<protein>
    <recommendedName>
        <fullName evidence="3">DUF1573 domain-containing protein</fullName>
    </recommendedName>
</protein>
<proteinExistence type="predicted"/>
<reference evidence="2" key="1">
    <citation type="journal article" date="2019" name="Int. J. Syst. Evol. Microbiol.">
        <title>The Global Catalogue of Microorganisms (GCM) 10K type strain sequencing project: providing services to taxonomists for standard genome sequencing and annotation.</title>
        <authorList>
            <consortium name="The Broad Institute Genomics Platform"/>
            <consortium name="The Broad Institute Genome Sequencing Center for Infectious Disease"/>
            <person name="Wu L."/>
            <person name="Ma J."/>
        </authorList>
    </citation>
    <scope>NUCLEOTIDE SEQUENCE [LARGE SCALE GENOMIC DNA]</scope>
    <source>
        <strain evidence="2">KACC 14249</strain>
    </source>
</reference>
<dbReference type="Proteomes" id="UP001596189">
    <property type="component" value="Unassembled WGS sequence"/>
</dbReference>
<sequence>MAEPTSWRPEVVLDVEVRGGSVVLVLENTGTACAYRPRVRFDPEVVGLGGELAVSKLRIWTSLAVLRPGRAVEVLLGSVADTDQRFTAQIDYADVDGRSYAVTLGHDLRVYHELPQPF</sequence>
<dbReference type="RefSeq" id="WP_345715913.1">
    <property type="nucleotide sequence ID" value="NZ_BAABFP010000004.1"/>
</dbReference>
<gene>
    <name evidence="1" type="ORF">ACFQDO_08200</name>
</gene>